<evidence type="ECO:0000313" key="1">
    <source>
        <dbReference type="EMBL" id="PQL93473.1"/>
    </source>
</evidence>
<gene>
    <name evidence="1" type="ORF">C4S77_04840</name>
</gene>
<dbReference type="CDD" id="cd24013">
    <property type="entry name" value="ASKHA_ATPase_BT3980-like"/>
    <property type="match status" value="1"/>
</dbReference>
<proteinExistence type="predicted"/>
<evidence type="ECO:0008006" key="3">
    <source>
        <dbReference type="Google" id="ProtNLM"/>
    </source>
</evidence>
<sequence>MDLILEIRKNLDNSVVDSLSLLLEKKRISCIKQKKGENVFSKNIFVFDTEKKDSIQKVKKSLYKENNSNKFSFIDVSIINDEFTLIPLEYFEEELAEVFLNYNVPYSENKGLRYCWIPNFDLAIVFYYPEEIDNYFKDLADKVRITHTGFKFLSKIAEKKTDGFHLCIYKEYFELIVINKQKLLIYNVYPYKIMQDILYFLQVISKKLSITLSNSTLYYYGNFEKNIDFFTSFLKSLHPGSEKRFELENYTTLDTL</sequence>
<dbReference type="InterPro" id="IPR024213">
    <property type="entry name" value="DUF3822"/>
</dbReference>
<dbReference type="AlphaFoldDB" id="A0A2S8AEK1"/>
<dbReference type="Pfam" id="PF12864">
    <property type="entry name" value="DUF3822"/>
    <property type="match status" value="1"/>
</dbReference>
<dbReference type="Proteomes" id="UP000238042">
    <property type="component" value="Unassembled WGS sequence"/>
</dbReference>
<dbReference type="Gene3D" id="3.30.420.250">
    <property type="match status" value="1"/>
</dbReference>
<accession>A0A2S8AEK1</accession>
<name>A0A2S8AEK1_9FLAO</name>
<dbReference type="OrthoDB" id="658622at2"/>
<reference evidence="1 2" key="1">
    <citation type="submission" date="2018-02" db="EMBL/GenBank/DDBJ databases">
        <title>Genome sequences of Apibacter spp., gut symbionts of Asian honey bees.</title>
        <authorList>
            <person name="Kwong W.K."/>
            <person name="Steele M.I."/>
            <person name="Moran N.A."/>
        </authorList>
    </citation>
    <scope>NUCLEOTIDE SEQUENCE [LARGE SCALE GENOMIC DNA]</scope>
    <source>
        <strain evidence="2">wkB301</strain>
    </source>
</reference>
<keyword evidence="2" id="KW-1185">Reference proteome</keyword>
<comment type="caution">
    <text evidence="1">The sequence shown here is derived from an EMBL/GenBank/DDBJ whole genome shotgun (WGS) entry which is preliminary data.</text>
</comment>
<dbReference type="EMBL" id="PSZM01000034">
    <property type="protein sequence ID" value="PQL93473.1"/>
    <property type="molecule type" value="Genomic_DNA"/>
</dbReference>
<evidence type="ECO:0000313" key="2">
    <source>
        <dbReference type="Proteomes" id="UP000238042"/>
    </source>
</evidence>
<organism evidence="1 2">
    <name type="scientific">Apibacter adventoris</name>
    <dbReference type="NCBI Taxonomy" id="1679466"/>
    <lineage>
        <taxon>Bacteria</taxon>
        <taxon>Pseudomonadati</taxon>
        <taxon>Bacteroidota</taxon>
        <taxon>Flavobacteriia</taxon>
        <taxon>Flavobacteriales</taxon>
        <taxon>Weeksellaceae</taxon>
        <taxon>Apibacter</taxon>
    </lineage>
</organism>
<protein>
    <recommendedName>
        <fullName evidence="3">DUF3822 domain-containing protein</fullName>
    </recommendedName>
</protein>
<dbReference type="Gene3D" id="3.30.420.260">
    <property type="match status" value="1"/>
</dbReference>